<sequence length="299" mass="33499">MGLTTTLNVTRCEEGYSSAVITRRKVNKAIITVYFTDESMCTRPNEELKCVKSCPPEKTCQNCDTQFECIDNATEICKKECICKEGFYRNNKGDCVTREMCDEAMCTRPNEELKCVKSCPTEKTCQNCDIQFNCIDNATEICKNECICKEGFYRNDKGDCVTKEMCDNLKCEMNEVLVENPSPCGDQFCPVTKKSIKNACPTSITPDIKLPPRCECRFNYSRAKNGTCIPTSQCPPFPCGHNEMFDPCPPYCPTDDCSSATSSGKCPKFGRIGVAVPCRPQCRCIENFCRKNNVCVPSV</sequence>
<dbReference type="Gene3D" id="2.10.25.10">
    <property type="entry name" value="Laminin"/>
    <property type="match status" value="3"/>
</dbReference>
<gene>
    <name evidence="2" type="ORF">PARMNEM_LOCUS22229</name>
</gene>
<protein>
    <recommendedName>
        <fullName evidence="4">Trypsin Inhibitor like cysteine rich domain protein</fullName>
    </recommendedName>
</protein>
<dbReference type="AlphaFoldDB" id="A0AAV1MC16"/>
<accession>A0AAV1MC16</accession>
<dbReference type="Proteomes" id="UP001314205">
    <property type="component" value="Unassembled WGS sequence"/>
</dbReference>
<evidence type="ECO:0000256" key="1">
    <source>
        <dbReference type="ARBA" id="ARBA00023157"/>
    </source>
</evidence>
<keyword evidence="3" id="KW-1185">Reference proteome</keyword>
<proteinExistence type="predicted"/>
<keyword evidence="1" id="KW-1015">Disulfide bond</keyword>
<name>A0AAV1MC16_9NEOP</name>
<evidence type="ECO:0000313" key="3">
    <source>
        <dbReference type="Proteomes" id="UP001314205"/>
    </source>
</evidence>
<dbReference type="InterPro" id="IPR036084">
    <property type="entry name" value="Ser_inhib-like_sf"/>
</dbReference>
<dbReference type="InterPro" id="IPR051368">
    <property type="entry name" value="SerProtInhib-TIL_Domain"/>
</dbReference>
<evidence type="ECO:0008006" key="4">
    <source>
        <dbReference type="Google" id="ProtNLM"/>
    </source>
</evidence>
<dbReference type="SUPFAM" id="SSF57567">
    <property type="entry name" value="Serine protease inhibitors"/>
    <property type="match status" value="2"/>
</dbReference>
<evidence type="ECO:0000313" key="2">
    <source>
        <dbReference type="EMBL" id="CAK1603932.1"/>
    </source>
</evidence>
<reference evidence="2 3" key="1">
    <citation type="submission" date="2023-11" db="EMBL/GenBank/DDBJ databases">
        <authorList>
            <person name="Hedman E."/>
            <person name="Englund M."/>
            <person name="Stromberg M."/>
            <person name="Nyberg Akerstrom W."/>
            <person name="Nylinder S."/>
            <person name="Jareborg N."/>
            <person name="Kallberg Y."/>
            <person name="Kronander E."/>
        </authorList>
    </citation>
    <scope>NUCLEOTIDE SEQUENCE [LARGE SCALE GENOMIC DNA]</scope>
</reference>
<dbReference type="PANTHER" id="PTHR23259:SF70">
    <property type="entry name" value="ACCESSORY GLAND PROTEIN ACP62F-RELATED"/>
    <property type="match status" value="1"/>
</dbReference>
<comment type="caution">
    <text evidence="2">The sequence shown here is derived from an EMBL/GenBank/DDBJ whole genome shotgun (WGS) entry which is preliminary data.</text>
</comment>
<organism evidence="2 3">
    <name type="scientific">Parnassius mnemosyne</name>
    <name type="common">clouded apollo</name>
    <dbReference type="NCBI Taxonomy" id="213953"/>
    <lineage>
        <taxon>Eukaryota</taxon>
        <taxon>Metazoa</taxon>
        <taxon>Ecdysozoa</taxon>
        <taxon>Arthropoda</taxon>
        <taxon>Hexapoda</taxon>
        <taxon>Insecta</taxon>
        <taxon>Pterygota</taxon>
        <taxon>Neoptera</taxon>
        <taxon>Endopterygota</taxon>
        <taxon>Lepidoptera</taxon>
        <taxon>Glossata</taxon>
        <taxon>Ditrysia</taxon>
        <taxon>Papilionoidea</taxon>
        <taxon>Papilionidae</taxon>
        <taxon>Parnassiinae</taxon>
        <taxon>Parnassini</taxon>
        <taxon>Parnassius</taxon>
        <taxon>Driopa</taxon>
    </lineage>
</organism>
<dbReference type="PANTHER" id="PTHR23259">
    <property type="entry name" value="RIDDLE"/>
    <property type="match status" value="1"/>
</dbReference>
<dbReference type="EMBL" id="CAVLGL010000159">
    <property type="protein sequence ID" value="CAK1603932.1"/>
    <property type="molecule type" value="Genomic_DNA"/>
</dbReference>
<dbReference type="CDD" id="cd19941">
    <property type="entry name" value="TIL"/>
    <property type="match status" value="2"/>
</dbReference>